<evidence type="ECO:0000313" key="2">
    <source>
        <dbReference type="Proteomes" id="UP000675940"/>
    </source>
</evidence>
<dbReference type="InterPro" id="IPR010272">
    <property type="entry name" value="T6SS_TssF"/>
</dbReference>
<accession>A0A940MS62</accession>
<gene>
    <name evidence="1" type="primary">tssF</name>
    <name evidence="1" type="ORF">J5474_21170</name>
</gene>
<organism evidence="1 2">
    <name type="scientific">Sagittula salina</name>
    <dbReference type="NCBI Taxonomy" id="2820268"/>
    <lineage>
        <taxon>Bacteria</taxon>
        <taxon>Pseudomonadati</taxon>
        <taxon>Pseudomonadota</taxon>
        <taxon>Alphaproteobacteria</taxon>
        <taxon>Rhodobacterales</taxon>
        <taxon>Roseobacteraceae</taxon>
        <taxon>Sagittula</taxon>
    </lineage>
</organism>
<comment type="caution">
    <text evidence="1">The sequence shown here is derived from an EMBL/GenBank/DDBJ whole genome shotgun (WGS) entry which is preliminary data.</text>
</comment>
<dbReference type="EMBL" id="JAGISH010000020">
    <property type="protein sequence ID" value="MBP0484993.1"/>
    <property type="molecule type" value="Genomic_DNA"/>
</dbReference>
<dbReference type="PANTHER" id="PTHR35370:SF1">
    <property type="entry name" value="TYPE VI SECRETION SYSTEM COMPONENT TSSF1"/>
    <property type="match status" value="1"/>
</dbReference>
<dbReference type="NCBIfam" id="TIGR03359">
    <property type="entry name" value="VI_chp_6"/>
    <property type="match status" value="1"/>
</dbReference>
<keyword evidence="2" id="KW-1185">Reference proteome</keyword>
<protein>
    <submittedName>
        <fullName evidence="1">Type VI secretion system baseplate subunit TssF</fullName>
    </submittedName>
</protein>
<sequence>MKQAFRDAYNRELGLLKERAREFAQEYPGLADRLGGLLEENMDPTAQALLEGSAFLAAKVQLKMQEEFRGFTRELLDQLMPGVLEPTPSVMMVRAAAPFEDPKVAAGLHFRPGDYMEARYVDAEKRVSCRFALAAPLSLWPVAVAEVRYLSRTGQVGAVLPEPAKGVQAGMLLDIARLGVTGKTDDSETIGELHADALEFHLAAPMDEAIALYEQIFCDRVKLTLRWQNSLGDDVYQTLAPHQVEQVGFDRDERLFPHDDRLFEGFALLREAFIYPRKFLGFRITGLRDIWQRMPGSRAQLIFEFDTSSQKLAAQLSQDDIRLHCAPAVNLFEERAAPIRLDDKAHEHVVQPLSTPVTHYEFHRITEVYAHYQGVQGKTRVYPLYALPGDKVAPRHAIYFSTRKKKRRITAQERKQGISRSRYRGTETFLTLYEPPDDARVQRLQVKGLCSNRHLAGELPIKQGEEDFYFCDESSIRLACIDGPTPPRDSLADLENNAAHRTTSGDVYWRLISHLTLNSYGILGRTGTDAADALREMMRLFADLSDSFVEGQVDGLVKVETRQVPASIPHPEGFHTARGLEVTLTFDEDAFEGSGVMLLAAVLDRFLAEYASVNSFTKTVVRTLQRGHLKTWPPRLGGGRVL</sequence>
<dbReference type="Proteomes" id="UP000675940">
    <property type="component" value="Unassembled WGS sequence"/>
</dbReference>
<reference evidence="1" key="1">
    <citation type="submission" date="2021-03" db="EMBL/GenBank/DDBJ databases">
        <title>Sagittula salina sp. nov. strain M10.9X isolated from the marine waste.</title>
        <authorList>
            <person name="Satari L."/>
            <person name="Molina-Menor E."/>
            <person name="Vidal-Verdu A."/>
            <person name="Pascual J."/>
            <person name="Pereto J."/>
            <person name="Porcar M."/>
        </authorList>
    </citation>
    <scope>NUCLEOTIDE SEQUENCE</scope>
    <source>
        <strain evidence="1">M10.9X</strain>
    </source>
</reference>
<dbReference type="PIRSF" id="PIRSF028304">
    <property type="entry name" value="UCP028304"/>
    <property type="match status" value="1"/>
</dbReference>
<dbReference type="AlphaFoldDB" id="A0A940MS62"/>
<evidence type="ECO:0000313" key="1">
    <source>
        <dbReference type="EMBL" id="MBP0484993.1"/>
    </source>
</evidence>
<dbReference type="Pfam" id="PF05947">
    <property type="entry name" value="T6SS_TssF"/>
    <property type="match status" value="1"/>
</dbReference>
<dbReference type="RefSeq" id="WP_209363837.1">
    <property type="nucleotide sequence ID" value="NZ_JAGISH010000020.1"/>
</dbReference>
<proteinExistence type="predicted"/>
<name>A0A940MS62_9RHOB</name>
<dbReference type="PANTHER" id="PTHR35370">
    <property type="entry name" value="CYTOPLASMIC PROTEIN-RELATED-RELATED"/>
    <property type="match status" value="1"/>
</dbReference>